<reference evidence="4 5" key="1">
    <citation type="submission" date="2019-12" db="EMBL/GenBank/DDBJ databases">
        <title>The draft genomic sequence of strain Chitinophaga oryziterrae JCM 16595.</title>
        <authorList>
            <person name="Zhang X."/>
        </authorList>
    </citation>
    <scope>NUCLEOTIDE SEQUENCE [LARGE SCALE GENOMIC DNA]</scope>
    <source>
        <strain evidence="4 5">JCM 16595</strain>
    </source>
</reference>
<protein>
    <submittedName>
        <fullName evidence="4">DUF4132 domain-containing protein</fullName>
    </submittedName>
</protein>
<dbReference type="Pfam" id="PF18991">
    <property type="entry name" value="DUF5724"/>
    <property type="match status" value="1"/>
</dbReference>
<dbReference type="OrthoDB" id="9763697at2"/>
<evidence type="ECO:0000259" key="1">
    <source>
        <dbReference type="Pfam" id="PF13569"/>
    </source>
</evidence>
<evidence type="ECO:0000259" key="2">
    <source>
        <dbReference type="Pfam" id="PF18991"/>
    </source>
</evidence>
<dbReference type="InterPro" id="IPR056639">
    <property type="entry name" value="DUF7737"/>
</dbReference>
<dbReference type="Pfam" id="PF24879">
    <property type="entry name" value="DUF7737"/>
    <property type="match status" value="1"/>
</dbReference>
<feature type="domain" description="DUF7737" evidence="3">
    <location>
        <begin position="1561"/>
        <end position="1662"/>
    </location>
</feature>
<dbReference type="InterPro" id="IPR043782">
    <property type="entry name" value="DUF5724"/>
</dbReference>
<evidence type="ECO:0000313" key="4">
    <source>
        <dbReference type="EMBL" id="MVT41861.1"/>
    </source>
</evidence>
<evidence type="ECO:0000313" key="5">
    <source>
        <dbReference type="Proteomes" id="UP000468388"/>
    </source>
</evidence>
<dbReference type="RefSeq" id="WP_157300481.1">
    <property type="nucleotide sequence ID" value="NZ_BAAAZB010000006.1"/>
</dbReference>
<comment type="caution">
    <text evidence="4">The sequence shown here is derived from an EMBL/GenBank/DDBJ whole genome shotgun (WGS) entry which is preliminary data.</text>
</comment>
<dbReference type="Pfam" id="PF13569">
    <property type="entry name" value="DUF4132"/>
    <property type="match status" value="1"/>
</dbReference>
<feature type="domain" description="DUF5724" evidence="2">
    <location>
        <begin position="73"/>
        <end position="1258"/>
    </location>
</feature>
<gene>
    <name evidence="4" type="ORF">GO495_14820</name>
</gene>
<proteinExistence type="predicted"/>
<accession>A0A6N8JBG4</accession>
<evidence type="ECO:0000259" key="3">
    <source>
        <dbReference type="Pfam" id="PF24879"/>
    </source>
</evidence>
<sequence>MQKEVLNAKVIPNPLENYAEALKSNKLALSANARELGLLLLNDAEEKSRRRDIRRWPVWPVDRHSERYKRIAQLLGDQHWDNEENYNLLLFFFGAEKAAYMRYAWKQAPYQMYQEGYARRSFRSPNTPHNYLARQINNLIHILPQAYRQSHDENFEYITIFYDLTIVEQIRYNYLMAERNPEIFRLWSAAVDMGNTDAFQVLEDIIYNKDAEGKVTQNIIKALLNSDKPEAWKLIEQLLLSAQRQEGLRQVILESLDETSIGAMKHLLRVIVDNDLVRFSSVVRAIDVWVGMGWESEREPAVKKFMEKAIEYLEYPGLIPAALKSDNNADVFMGLWAQGVYDVQQTVPYLKQLYEKGNVQKRALALLFADNTRLNEISFPLHLSALNDKELMPLALAVNALHSTIGIRDNANYYNQHYPDLFHKLHEVYKRVTVKEITFPGAVFSWLKIEFSSSRILMAMIMLVGEYPDRMDILTGYMDEMDSLMKRMLTIRVLPEYAAYDVTFKTGDKCSLTDFQYKYAMLILKDRFEFDTAYKVLYHTQFTTEELSTFPALLKRKAAEFRGNIISLLLRQTDKALIPVIQEILKGDAEQRMAALDMLIQLKKKNRLANESAVWITAFRERKSISSKEEVLLSQLGEGSKTNDTSAENGYGLFDPKQCVPVIDPVIDRNNLYEKMLAKYPYAFSVPMETLREAITELCDLFEAHKEEEYEEEGYDGVRSKVLLGNALQYHLSRRDTLVKDEIPLHEVWQAWYEKWALTPSDLFLMIQAFTQPFNAYAKIFSKQLPAVEEFISGHYSRLNRYSNPIMALLSILSIYSPFENADEFALGATTRMFASLGDELLEKGTKADGPQDYREGWQQLPGMFLFLKLVKPETMPDELVASCWNLYHWRQFSGLKESIPHNITPLMVYCRAYEKGIIGEPDLLRGIMEPEHMRLLSSPRRNEREFDYMGRFPFLQPLFEKARNHVLDIELKRGDLPTSVTFIAEEIQSLFGVNRFAEIIAGLGKTTLRKGYYWGGGDAGKTSSFSDLLKQCLALPTDTQEQFNAAMQQIKANEQRLIDAAMYAPQWQWFVSNYLGWKGLDSAIWWMHAHTKTDGYKSVNSITESAIARYSSLDVEEFKNGAVDKEWFLKAYKEIGAEHWPMVYDAAKYITDGNGHRRARIYADVLLGVLNLKEVTEKIMTKRDQDYVRIYGLAPLNKTNKAKDILARYEFLQQFKKESKQFGAQKQSSEALSIQISMENLARNAGYPDPIRLTWAMETKQVQAILSKETQVQYDDVLIGLIIDEKGEADVVSFKGDKVLKDIPSKYKKDKKIEELNGFKKTLREQFRRSRIGLEEAMVRGDLFLMSEVKELFTHPVIAKHLEKLVFISEEKHGFYHDGTLVNADGEVSALNDKDQLRIAHCTDLYSTGSWSAYQHYAFDKKLQQPFKQIFRELYLITDDERQEVAVSRRYAGHQVQPKQTLALLRSRGWKTNYEQGLQKVYHKEGFAACMYAMADWFSPAEMENPTLETLAFMDLKTFKNVPFDKVHPRIFSEVMRDIDLVVSVAHAGGVDPEASHSSIEMRSVLLKETLRLFKLDNVTMKGSHALIKGSLGEYSVHLGSAVVHRVLSGYLSILPVHSQHRGRLFLPFMDDDPRTAELLSKVLLLARDNEIQDPTILRQIADNN</sequence>
<dbReference type="InterPro" id="IPR025406">
    <property type="entry name" value="DUF4132"/>
</dbReference>
<keyword evidence="5" id="KW-1185">Reference proteome</keyword>
<name>A0A6N8JBG4_9BACT</name>
<dbReference type="EMBL" id="WRXO01000003">
    <property type="protein sequence ID" value="MVT41861.1"/>
    <property type="molecule type" value="Genomic_DNA"/>
</dbReference>
<organism evidence="4 5">
    <name type="scientific">Chitinophaga oryziterrae</name>
    <dbReference type="NCBI Taxonomy" id="1031224"/>
    <lineage>
        <taxon>Bacteria</taxon>
        <taxon>Pseudomonadati</taxon>
        <taxon>Bacteroidota</taxon>
        <taxon>Chitinophagia</taxon>
        <taxon>Chitinophagales</taxon>
        <taxon>Chitinophagaceae</taxon>
        <taxon>Chitinophaga</taxon>
    </lineage>
</organism>
<feature type="domain" description="DUF4132" evidence="1">
    <location>
        <begin position="1299"/>
        <end position="1471"/>
    </location>
</feature>
<dbReference type="Proteomes" id="UP000468388">
    <property type="component" value="Unassembled WGS sequence"/>
</dbReference>